<dbReference type="Pfam" id="PF05199">
    <property type="entry name" value="GMC_oxred_C"/>
    <property type="match status" value="1"/>
</dbReference>
<dbReference type="PANTHER" id="PTHR11552">
    <property type="entry name" value="GLUCOSE-METHANOL-CHOLINE GMC OXIDOREDUCTASE"/>
    <property type="match status" value="1"/>
</dbReference>
<evidence type="ECO:0000259" key="8">
    <source>
        <dbReference type="PROSITE" id="PS00624"/>
    </source>
</evidence>
<evidence type="ECO:0000256" key="5">
    <source>
        <dbReference type="PIRSR" id="PIRSR000137-2"/>
    </source>
</evidence>
<sequence length="583" mass="64991">MNATTAVLGIKKIQAALKILAALQLTAYLWPQQAQVQDGACFDYIIVGAGSAGSVIANRLTEIDNAKVLLIEAGGDPPVESVIPGLLPFMKNTEVDWNYETENDGYSQQYHKNYGVELTRGKMLGGSSSINFLAYTRGNFHDFNNWAEITGDESWSWANVLPYFKKSERLVDSVMLHSSASSFHGTEGYLGTTRKYNEEVLRYFEAFEEVGNRIVLDTNGNTPLGITECMFNVANGVRQSTAQSFLHPIKDRPNLFVLKNTLVSKILFDENKNAIGVEAILENNEVVQFKANKEVIISGGAINTPQLLMLSGIGPREHLESHDIPVISDLPVGQSLQDHVMVMMAHKMGNSPPPKPVDPLYIQSPLMMGYTSLNRSKNYPDYQSINFIMNEPTPMLQFCSFYYSYIDEICQALYDGSIGKEVLFSLVILLYPESRGKILLRSADPKEKPIIYTGYYSDPVDLKRHASYVEDFAKIQHTEFFESVNAERVVPEVCGCENKYSTEEYWQCYALCMMVSGYHYSGSAAMGVVVDSRLNVFGVQKLRVADASVMPKITGANTNAATIMIGERAADIIKEDHFLRSRC</sequence>
<evidence type="ECO:0000256" key="6">
    <source>
        <dbReference type="RuleBase" id="RU003968"/>
    </source>
</evidence>
<dbReference type="InterPro" id="IPR000172">
    <property type="entry name" value="GMC_OxRdtase_N"/>
</dbReference>
<dbReference type="InterPro" id="IPR036188">
    <property type="entry name" value="FAD/NAD-bd_sf"/>
</dbReference>
<evidence type="ECO:0000256" key="3">
    <source>
        <dbReference type="ARBA" id="ARBA00022630"/>
    </source>
</evidence>
<comment type="caution">
    <text evidence="9">The sequence shown here is derived from an EMBL/GenBank/DDBJ whole genome shotgun (WGS) entry which is preliminary data.</text>
</comment>
<dbReference type="Gene3D" id="3.30.560.10">
    <property type="entry name" value="Glucose Oxidase, domain 3"/>
    <property type="match status" value="1"/>
</dbReference>
<feature type="binding site" evidence="5">
    <location>
        <position position="263"/>
    </location>
    <ligand>
        <name>FAD</name>
        <dbReference type="ChEBI" id="CHEBI:57692"/>
    </ligand>
</feature>
<dbReference type="Pfam" id="PF00732">
    <property type="entry name" value="GMC_oxred_N"/>
    <property type="match status" value="1"/>
</dbReference>
<evidence type="ECO:0000256" key="4">
    <source>
        <dbReference type="ARBA" id="ARBA00022827"/>
    </source>
</evidence>
<dbReference type="InterPro" id="IPR012132">
    <property type="entry name" value="GMC_OxRdtase"/>
</dbReference>
<evidence type="ECO:0000313" key="10">
    <source>
        <dbReference type="Proteomes" id="UP000814243"/>
    </source>
</evidence>
<accession>A0A922SBX8</accession>
<reference evidence="9" key="1">
    <citation type="journal article" date="2021" name="G3 (Bethesda)">
        <title>Genome and transcriptome analysis of the beet armyworm Spodoptera exigua reveals targets for pest control. .</title>
        <authorList>
            <person name="Simon S."/>
            <person name="Breeschoten T."/>
            <person name="Jansen H.J."/>
            <person name="Dirks R.P."/>
            <person name="Schranz M.E."/>
            <person name="Ros V.I.D."/>
        </authorList>
    </citation>
    <scope>NUCLEOTIDE SEQUENCE</scope>
    <source>
        <strain evidence="9">TB_SE_WUR_2020</strain>
    </source>
</reference>
<dbReference type="PIRSF" id="PIRSF000137">
    <property type="entry name" value="Alcohol_oxidase"/>
    <property type="match status" value="1"/>
</dbReference>
<evidence type="ECO:0000313" key="9">
    <source>
        <dbReference type="EMBL" id="KAH9631910.1"/>
    </source>
</evidence>
<keyword evidence="4 5" id="KW-0274">FAD</keyword>
<evidence type="ECO:0000259" key="7">
    <source>
        <dbReference type="PROSITE" id="PS00623"/>
    </source>
</evidence>
<protein>
    <recommendedName>
        <fullName evidence="7 8">Glucose-methanol-choline oxidoreductase N-terminal domain-containing protein</fullName>
    </recommendedName>
</protein>
<evidence type="ECO:0000256" key="2">
    <source>
        <dbReference type="ARBA" id="ARBA00010790"/>
    </source>
</evidence>
<dbReference type="Proteomes" id="UP000814243">
    <property type="component" value="Unassembled WGS sequence"/>
</dbReference>
<dbReference type="GO" id="GO:0050660">
    <property type="term" value="F:flavin adenine dinucleotide binding"/>
    <property type="evidence" value="ECO:0007669"/>
    <property type="project" value="InterPro"/>
</dbReference>
<proteinExistence type="inferred from homology"/>
<dbReference type="PROSITE" id="PS00624">
    <property type="entry name" value="GMC_OXRED_2"/>
    <property type="match status" value="1"/>
</dbReference>
<feature type="domain" description="Glucose-methanol-choline oxidoreductase N-terminal" evidence="7">
    <location>
        <begin position="121"/>
        <end position="144"/>
    </location>
</feature>
<comment type="similarity">
    <text evidence="2 6">Belongs to the GMC oxidoreductase family.</text>
</comment>
<dbReference type="EMBL" id="JACEFF010000740">
    <property type="protein sequence ID" value="KAH9631910.1"/>
    <property type="molecule type" value="Genomic_DNA"/>
</dbReference>
<dbReference type="SUPFAM" id="SSF54373">
    <property type="entry name" value="FAD-linked reductases, C-terminal domain"/>
    <property type="match status" value="1"/>
</dbReference>
<dbReference type="PROSITE" id="PS00623">
    <property type="entry name" value="GMC_OXRED_1"/>
    <property type="match status" value="1"/>
</dbReference>
<evidence type="ECO:0000256" key="1">
    <source>
        <dbReference type="ARBA" id="ARBA00001974"/>
    </source>
</evidence>
<feature type="domain" description="Glucose-methanol-choline oxidoreductase N-terminal" evidence="8">
    <location>
        <begin position="300"/>
        <end position="314"/>
    </location>
</feature>
<dbReference type="PANTHER" id="PTHR11552:SF147">
    <property type="entry name" value="CHOLINE DEHYDROGENASE, MITOCHONDRIAL"/>
    <property type="match status" value="1"/>
</dbReference>
<dbReference type="SUPFAM" id="SSF51905">
    <property type="entry name" value="FAD/NAD(P)-binding domain"/>
    <property type="match status" value="1"/>
</dbReference>
<dbReference type="GO" id="GO:0016614">
    <property type="term" value="F:oxidoreductase activity, acting on CH-OH group of donors"/>
    <property type="evidence" value="ECO:0007669"/>
    <property type="project" value="InterPro"/>
</dbReference>
<dbReference type="InterPro" id="IPR007867">
    <property type="entry name" value="GMC_OxRtase_C"/>
</dbReference>
<dbReference type="AlphaFoldDB" id="A0A922SBX8"/>
<comment type="cofactor">
    <cofactor evidence="1 5">
        <name>FAD</name>
        <dbReference type="ChEBI" id="CHEBI:57692"/>
    </cofactor>
</comment>
<dbReference type="Gene3D" id="3.50.50.60">
    <property type="entry name" value="FAD/NAD(P)-binding domain"/>
    <property type="match status" value="1"/>
</dbReference>
<gene>
    <name evidence="9" type="ORF">HF086_014382</name>
</gene>
<keyword evidence="3 6" id="KW-0285">Flavoprotein</keyword>
<organism evidence="9 10">
    <name type="scientific">Spodoptera exigua</name>
    <name type="common">Beet armyworm</name>
    <name type="synonym">Noctua fulgens</name>
    <dbReference type="NCBI Taxonomy" id="7107"/>
    <lineage>
        <taxon>Eukaryota</taxon>
        <taxon>Metazoa</taxon>
        <taxon>Ecdysozoa</taxon>
        <taxon>Arthropoda</taxon>
        <taxon>Hexapoda</taxon>
        <taxon>Insecta</taxon>
        <taxon>Pterygota</taxon>
        <taxon>Neoptera</taxon>
        <taxon>Endopterygota</taxon>
        <taxon>Lepidoptera</taxon>
        <taxon>Glossata</taxon>
        <taxon>Ditrysia</taxon>
        <taxon>Noctuoidea</taxon>
        <taxon>Noctuidae</taxon>
        <taxon>Amphipyrinae</taxon>
        <taxon>Spodoptera</taxon>
    </lineage>
</organism>
<name>A0A922SBX8_SPOEX</name>